<dbReference type="EMBL" id="FOIB01000001">
    <property type="protein sequence ID" value="SET14250.1"/>
    <property type="molecule type" value="Genomic_DNA"/>
</dbReference>
<dbReference type="RefSeq" id="WP_074949630.1">
    <property type="nucleotide sequence ID" value="NZ_BJXR01000006.1"/>
</dbReference>
<dbReference type="AlphaFoldDB" id="A0A511SVM3"/>
<evidence type="ECO:0000313" key="3">
    <source>
        <dbReference type="EMBL" id="SET14250.1"/>
    </source>
</evidence>
<organism evidence="2 5">
    <name type="scientific">Myxococcus fulvus</name>
    <dbReference type="NCBI Taxonomy" id="33"/>
    <lineage>
        <taxon>Bacteria</taxon>
        <taxon>Pseudomonadati</taxon>
        <taxon>Myxococcota</taxon>
        <taxon>Myxococcia</taxon>
        <taxon>Myxococcales</taxon>
        <taxon>Cystobacterineae</taxon>
        <taxon>Myxococcaceae</taxon>
        <taxon>Myxococcus</taxon>
    </lineage>
</organism>
<accession>A0A511SVM3</accession>
<keyword evidence="1" id="KW-0732">Signal</keyword>
<proteinExistence type="predicted"/>
<feature type="chain" id="PRO_5022762886" description="Lipoprotein" evidence="1">
    <location>
        <begin position="20"/>
        <end position="179"/>
    </location>
</feature>
<evidence type="ECO:0000313" key="2">
    <source>
        <dbReference type="EMBL" id="GEN05228.1"/>
    </source>
</evidence>
<evidence type="ECO:0000313" key="4">
    <source>
        <dbReference type="Proteomes" id="UP000183760"/>
    </source>
</evidence>
<sequence length="179" mass="19329">MRPASLLAAAVGLGLAACAQSTFITEVRGETTVPASLPGGSTELNAFPPISSFAGMDFDQNQDFKNQGLSKSEATSVHVDSLSLQILSPNDVDFTFLDNVEFFVRAGDRESRIAWKNDLSRSSPRAPNPTLRLDLADVELQPFVAAPTMSIIIRGKGRTPEREVRLRAVVKLEVESGLL</sequence>
<evidence type="ECO:0008006" key="6">
    <source>
        <dbReference type="Google" id="ProtNLM"/>
    </source>
</evidence>
<dbReference type="Proteomes" id="UP000321514">
    <property type="component" value="Unassembled WGS sequence"/>
</dbReference>
<protein>
    <recommendedName>
        <fullName evidence="6">Lipoprotein</fullName>
    </recommendedName>
</protein>
<name>A0A511SVM3_MYXFU</name>
<reference evidence="2 5" key="2">
    <citation type="submission" date="2019-07" db="EMBL/GenBank/DDBJ databases">
        <title>Whole genome shotgun sequence of Myxococcus fulvus NBRC 100333.</title>
        <authorList>
            <person name="Hosoyama A."/>
            <person name="Uohara A."/>
            <person name="Ohji S."/>
            <person name="Ichikawa N."/>
        </authorList>
    </citation>
    <scope>NUCLEOTIDE SEQUENCE [LARGE SCALE GENOMIC DNA]</scope>
    <source>
        <strain evidence="2 5">NBRC 100333</strain>
    </source>
</reference>
<feature type="signal peptide" evidence="1">
    <location>
        <begin position="1"/>
        <end position="19"/>
    </location>
</feature>
<gene>
    <name evidence="2" type="ORF">MFU01_02650</name>
    <name evidence="3" type="ORF">SAMN05443572_1011227</name>
</gene>
<evidence type="ECO:0000256" key="1">
    <source>
        <dbReference type="SAM" id="SignalP"/>
    </source>
</evidence>
<evidence type="ECO:0000313" key="5">
    <source>
        <dbReference type="Proteomes" id="UP000321514"/>
    </source>
</evidence>
<reference evidence="3 4" key="1">
    <citation type="submission" date="2016-10" db="EMBL/GenBank/DDBJ databases">
        <authorList>
            <person name="Varghese N."/>
            <person name="Submissions S."/>
        </authorList>
    </citation>
    <scope>NUCLEOTIDE SEQUENCE [LARGE SCALE GENOMIC DNA]</scope>
    <source>
        <strain evidence="3 4">DSM 16525</strain>
    </source>
</reference>
<dbReference type="EMBL" id="BJXR01000006">
    <property type="protein sequence ID" value="GEN05228.1"/>
    <property type="molecule type" value="Genomic_DNA"/>
</dbReference>
<keyword evidence="4" id="KW-1185">Reference proteome</keyword>
<dbReference type="OrthoDB" id="5515643at2"/>
<comment type="caution">
    <text evidence="2">The sequence shown here is derived from an EMBL/GenBank/DDBJ whole genome shotgun (WGS) entry which is preliminary data.</text>
</comment>
<dbReference type="PROSITE" id="PS51257">
    <property type="entry name" value="PROKAR_LIPOPROTEIN"/>
    <property type="match status" value="1"/>
</dbReference>
<dbReference type="Proteomes" id="UP000183760">
    <property type="component" value="Unassembled WGS sequence"/>
</dbReference>